<name>A0A8K0VA43_9RHOB</name>
<evidence type="ECO:0000256" key="1">
    <source>
        <dbReference type="ARBA" id="ARBA00038310"/>
    </source>
</evidence>
<dbReference type="Proteomes" id="UP000648908">
    <property type="component" value="Unassembled WGS sequence"/>
</dbReference>
<accession>A0A8K0VA43</accession>
<reference evidence="3" key="1">
    <citation type="submission" date="2021-01" db="EMBL/GenBank/DDBJ databases">
        <title>Tabrizicola alba sp. nov. a motile alkaliphilic bacterium isolated from a soda lake.</title>
        <authorList>
            <person name="Szuroczki S."/>
            <person name="Abbaszade G."/>
            <person name="Schumann P."/>
            <person name="Toth E."/>
        </authorList>
    </citation>
    <scope>NUCLEOTIDE SEQUENCE</scope>
    <source>
        <strain evidence="3">DMG-N-6</strain>
    </source>
</reference>
<dbReference type="AlphaFoldDB" id="A0A8K0VA43"/>
<dbReference type="Gene3D" id="3.20.20.140">
    <property type="entry name" value="Metal-dependent hydrolases"/>
    <property type="match status" value="1"/>
</dbReference>
<protein>
    <submittedName>
        <fullName evidence="3">Amidohydrolase</fullName>
    </submittedName>
</protein>
<dbReference type="EMBL" id="JAESVN010000006">
    <property type="protein sequence ID" value="MBL4918444.1"/>
    <property type="molecule type" value="Genomic_DNA"/>
</dbReference>
<dbReference type="InterPro" id="IPR032466">
    <property type="entry name" value="Metal_Hydrolase"/>
</dbReference>
<dbReference type="GO" id="GO:0016787">
    <property type="term" value="F:hydrolase activity"/>
    <property type="evidence" value="ECO:0007669"/>
    <property type="project" value="InterPro"/>
</dbReference>
<evidence type="ECO:0000313" key="3">
    <source>
        <dbReference type="EMBL" id="MBL4918444.1"/>
    </source>
</evidence>
<dbReference type="PANTHER" id="PTHR43569:SF2">
    <property type="entry name" value="AMIDOHYDROLASE-RELATED DOMAIN-CONTAINING PROTEIN"/>
    <property type="match status" value="1"/>
</dbReference>
<dbReference type="InterPro" id="IPR006680">
    <property type="entry name" value="Amidohydro-rel"/>
</dbReference>
<dbReference type="Pfam" id="PF04909">
    <property type="entry name" value="Amidohydro_2"/>
    <property type="match status" value="1"/>
</dbReference>
<keyword evidence="4" id="KW-1185">Reference proteome</keyword>
<dbReference type="SUPFAM" id="SSF51556">
    <property type="entry name" value="Metallo-dependent hydrolases"/>
    <property type="match status" value="1"/>
</dbReference>
<proteinExistence type="inferred from homology"/>
<feature type="domain" description="Amidohydrolase-related" evidence="2">
    <location>
        <begin position="4"/>
        <end position="284"/>
    </location>
</feature>
<gene>
    <name evidence="3" type="ORF">JL811_14550</name>
</gene>
<dbReference type="PANTHER" id="PTHR43569">
    <property type="entry name" value="AMIDOHYDROLASE"/>
    <property type="match status" value="1"/>
</dbReference>
<dbReference type="InterPro" id="IPR052350">
    <property type="entry name" value="Metallo-dep_Lactonases"/>
</dbReference>
<evidence type="ECO:0000313" key="4">
    <source>
        <dbReference type="Proteomes" id="UP000648908"/>
    </source>
</evidence>
<evidence type="ECO:0000259" key="2">
    <source>
        <dbReference type="Pfam" id="PF04909"/>
    </source>
</evidence>
<comment type="similarity">
    <text evidence="1">Belongs to the metallo-dependent hydrolases superfamily.</text>
</comment>
<organism evidence="3 4">
    <name type="scientific">Szabonella alba</name>
    <dbReference type="NCBI Taxonomy" id="2804194"/>
    <lineage>
        <taxon>Bacteria</taxon>
        <taxon>Pseudomonadati</taxon>
        <taxon>Pseudomonadota</taxon>
        <taxon>Alphaproteobacteria</taxon>
        <taxon>Rhodobacterales</taxon>
        <taxon>Paracoccaceae</taxon>
        <taxon>Szabonella</taxon>
    </lineage>
</organism>
<sequence>MELIDTHQHLILRNHLGYGWTEGIDALAGDFTRDDYNALVAGRGVIATLFMETGVDEADYKREARLVAGMMGKDAADTGDLPMLGQIAACRPESDEGFEAWLDECRDLHVVGFRRLMQTMPDDMSRAETYRRNIRRIGAAGWPVDLCLSAHQLDIAADLVRACPDVAFVLDHFGTNNFRAGGFDDWRAGMARLADLPNVWVKFSGMTAYVPPDAGPADPPAAIAGAALDLFGPSRLIWGGDWPVVDLGPGLPGWIDLTQRLLAGLSADERAQIGHLNARSFYNLPD</sequence>
<dbReference type="RefSeq" id="WP_202689428.1">
    <property type="nucleotide sequence ID" value="NZ_JAESVN010000006.1"/>
</dbReference>
<comment type="caution">
    <text evidence="3">The sequence shown here is derived from an EMBL/GenBank/DDBJ whole genome shotgun (WGS) entry which is preliminary data.</text>
</comment>